<dbReference type="CDD" id="cd00483">
    <property type="entry name" value="HPPK"/>
    <property type="match status" value="1"/>
</dbReference>
<keyword evidence="15" id="KW-1185">Reference proteome</keyword>
<dbReference type="EC" id="2.7.6.3" evidence="3"/>
<comment type="function">
    <text evidence="10">Catalyzes the transfer of pyrophosphate from adenosine triphosphate (ATP) to 6-hydroxymethyl-7,8-dihydropterin, an enzymatic step in folate biosynthesis pathway.</text>
</comment>
<evidence type="ECO:0000256" key="6">
    <source>
        <dbReference type="ARBA" id="ARBA00022741"/>
    </source>
</evidence>
<reference evidence="14 15" key="1">
    <citation type="submission" date="2019-08" db="EMBL/GenBank/DDBJ databases">
        <title>Genome of Vicingus serpentipes NCIMB 15042.</title>
        <authorList>
            <person name="Bowman J.P."/>
        </authorList>
    </citation>
    <scope>NUCLEOTIDE SEQUENCE [LARGE SCALE GENOMIC DNA]</scope>
    <source>
        <strain evidence="14 15">NCIMB 15042</strain>
    </source>
</reference>
<organism evidence="14 15">
    <name type="scientific">Vicingus serpentipes</name>
    <dbReference type="NCBI Taxonomy" id="1926625"/>
    <lineage>
        <taxon>Bacteria</taxon>
        <taxon>Pseudomonadati</taxon>
        <taxon>Bacteroidota</taxon>
        <taxon>Flavobacteriia</taxon>
        <taxon>Flavobacteriales</taxon>
        <taxon>Vicingaceae</taxon>
        <taxon>Vicingus</taxon>
    </lineage>
</organism>
<keyword evidence="8" id="KW-0067">ATP-binding</keyword>
<dbReference type="PANTHER" id="PTHR43071">
    <property type="entry name" value="2-AMINO-4-HYDROXY-6-HYDROXYMETHYLDIHYDROPTERIDINE PYROPHOSPHOKINASE"/>
    <property type="match status" value="1"/>
</dbReference>
<evidence type="ECO:0000259" key="13">
    <source>
        <dbReference type="PROSITE" id="PS00794"/>
    </source>
</evidence>
<dbReference type="Proteomes" id="UP000321721">
    <property type="component" value="Unassembled WGS sequence"/>
</dbReference>
<comment type="caution">
    <text evidence="14">The sequence shown here is derived from an EMBL/GenBank/DDBJ whole genome shotgun (WGS) entry which is preliminary data.</text>
</comment>
<dbReference type="InterPro" id="IPR000550">
    <property type="entry name" value="Hppk"/>
</dbReference>
<dbReference type="RefSeq" id="WP_147098053.1">
    <property type="nucleotide sequence ID" value="NZ_VOOS01000001.1"/>
</dbReference>
<comment type="similarity">
    <text evidence="2">Belongs to the HPPK family.</text>
</comment>
<dbReference type="NCBIfam" id="TIGR01498">
    <property type="entry name" value="folK"/>
    <property type="match status" value="1"/>
</dbReference>
<protein>
    <recommendedName>
        <fullName evidence="4">2-amino-4-hydroxy-6-hydroxymethyldihydropteridine pyrophosphokinase</fullName>
        <ecNumber evidence="3">2.7.6.3</ecNumber>
    </recommendedName>
    <alternativeName>
        <fullName evidence="11">6-hydroxymethyl-7,8-dihydropterin pyrophosphokinase</fullName>
    </alternativeName>
    <alternativeName>
        <fullName evidence="12">7,8-dihydro-6-hydroxymethylpterin-pyrophosphokinase</fullName>
    </alternativeName>
</protein>
<keyword evidence="5 14" id="KW-0808">Transferase</keyword>
<evidence type="ECO:0000256" key="4">
    <source>
        <dbReference type="ARBA" id="ARBA00016218"/>
    </source>
</evidence>
<keyword evidence="9" id="KW-0289">Folate biosynthesis</keyword>
<dbReference type="Gene3D" id="3.30.70.560">
    <property type="entry name" value="7,8-Dihydro-6-hydroxymethylpterin-pyrophosphokinase HPPK"/>
    <property type="match status" value="1"/>
</dbReference>
<accession>A0A5C6RY16</accession>
<evidence type="ECO:0000256" key="7">
    <source>
        <dbReference type="ARBA" id="ARBA00022777"/>
    </source>
</evidence>
<gene>
    <name evidence="14" type="primary">folK</name>
    <name evidence="14" type="ORF">FRY74_01870</name>
</gene>
<dbReference type="EMBL" id="VOOS01000001">
    <property type="protein sequence ID" value="TXB66954.1"/>
    <property type="molecule type" value="Genomic_DNA"/>
</dbReference>
<keyword evidence="7 14" id="KW-0418">Kinase</keyword>
<dbReference type="PANTHER" id="PTHR43071:SF1">
    <property type="entry name" value="2-AMINO-4-HYDROXY-6-HYDROXYMETHYLDIHYDROPTERIDINE PYROPHOSPHOKINASE"/>
    <property type="match status" value="1"/>
</dbReference>
<evidence type="ECO:0000313" key="15">
    <source>
        <dbReference type="Proteomes" id="UP000321721"/>
    </source>
</evidence>
<evidence type="ECO:0000256" key="2">
    <source>
        <dbReference type="ARBA" id="ARBA00005810"/>
    </source>
</evidence>
<evidence type="ECO:0000256" key="1">
    <source>
        <dbReference type="ARBA" id="ARBA00005051"/>
    </source>
</evidence>
<sequence length="170" mass="19249">MALTIDKRINNTLILSLGGNVGDVKALFIKAISRVEEELGTIVKKSSLYATAAWGVENQPDFLNQILEIETEYKPEKCLELILALEIELGRIRTGKKWGERVIDIDILFYGSEIIDSPHLKIPHPFIQDRNFILIPLAEICSDLIHPQLDRLISVLKNECNDPLEVTKVF</sequence>
<evidence type="ECO:0000313" key="14">
    <source>
        <dbReference type="EMBL" id="TXB66954.1"/>
    </source>
</evidence>
<dbReference type="InterPro" id="IPR035907">
    <property type="entry name" value="Hppk_sf"/>
</dbReference>
<dbReference type="GO" id="GO:0046654">
    <property type="term" value="P:tetrahydrofolate biosynthetic process"/>
    <property type="evidence" value="ECO:0007669"/>
    <property type="project" value="UniProtKB-UniPathway"/>
</dbReference>
<evidence type="ECO:0000256" key="11">
    <source>
        <dbReference type="ARBA" id="ARBA00029766"/>
    </source>
</evidence>
<evidence type="ECO:0000256" key="9">
    <source>
        <dbReference type="ARBA" id="ARBA00022909"/>
    </source>
</evidence>
<dbReference type="Pfam" id="PF01288">
    <property type="entry name" value="HPPK"/>
    <property type="match status" value="1"/>
</dbReference>
<dbReference type="UniPathway" id="UPA00077">
    <property type="reaction ID" value="UER00155"/>
</dbReference>
<dbReference type="AlphaFoldDB" id="A0A5C6RY16"/>
<feature type="domain" description="7,8-dihydro-6-hydroxymethylpterin-pyrophosphokinase" evidence="13">
    <location>
        <begin position="97"/>
        <end position="108"/>
    </location>
</feature>
<keyword evidence="6" id="KW-0547">Nucleotide-binding</keyword>
<comment type="pathway">
    <text evidence="1">Cofactor biosynthesis; tetrahydrofolate biosynthesis; 2-amino-4-hydroxy-6-hydroxymethyl-7,8-dihydropteridine diphosphate from 7,8-dihydroneopterin triphosphate: step 4/4.</text>
</comment>
<dbReference type="PROSITE" id="PS00794">
    <property type="entry name" value="HPPK"/>
    <property type="match status" value="1"/>
</dbReference>
<dbReference type="GO" id="GO:0003848">
    <property type="term" value="F:2-amino-4-hydroxy-6-hydroxymethyldihydropteridine diphosphokinase activity"/>
    <property type="evidence" value="ECO:0007669"/>
    <property type="project" value="UniProtKB-EC"/>
</dbReference>
<dbReference type="GO" id="GO:0016301">
    <property type="term" value="F:kinase activity"/>
    <property type="evidence" value="ECO:0007669"/>
    <property type="project" value="UniProtKB-KW"/>
</dbReference>
<name>A0A5C6RY16_9FLAO</name>
<dbReference type="OrthoDB" id="9776634at2"/>
<evidence type="ECO:0000256" key="12">
    <source>
        <dbReference type="ARBA" id="ARBA00033413"/>
    </source>
</evidence>
<dbReference type="SUPFAM" id="SSF55083">
    <property type="entry name" value="6-hydroxymethyl-7,8-dihydropterin pyrophosphokinase, HPPK"/>
    <property type="match status" value="1"/>
</dbReference>
<evidence type="ECO:0000256" key="3">
    <source>
        <dbReference type="ARBA" id="ARBA00013253"/>
    </source>
</evidence>
<dbReference type="GO" id="GO:0046656">
    <property type="term" value="P:folic acid biosynthetic process"/>
    <property type="evidence" value="ECO:0007669"/>
    <property type="project" value="UniProtKB-KW"/>
</dbReference>
<proteinExistence type="inferred from homology"/>
<evidence type="ECO:0000256" key="8">
    <source>
        <dbReference type="ARBA" id="ARBA00022840"/>
    </source>
</evidence>
<dbReference type="GO" id="GO:0005524">
    <property type="term" value="F:ATP binding"/>
    <property type="evidence" value="ECO:0007669"/>
    <property type="project" value="UniProtKB-KW"/>
</dbReference>
<evidence type="ECO:0000256" key="10">
    <source>
        <dbReference type="ARBA" id="ARBA00029409"/>
    </source>
</evidence>
<evidence type="ECO:0000256" key="5">
    <source>
        <dbReference type="ARBA" id="ARBA00022679"/>
    </source>
</evidence>